<name>A0ACD5ANZ2_9ACTN</name>
<proteinExistence type="predicted"/>
<reference evidence="1" key="1">
    <citation type="journal article" date="2025" name="Int. J. Syst. Evol. Microbiol.">
        <title>Streptomyces citrinus sp. nov., with yellow diffusible pigment.</title>
        <authorList>
            <person name="He Y."/>
            <person name="Yang E."/>
            <person name="Xu J."/>
            <person name="Sun Y."/>
            <person name="Sun L."/>
        </authorList>
    </citation>
    <scope>NUCLEOTIDE SEQUENCE</scope>
    <source>
        <strain evidence="1">Q6</strain>
    </source>
</reference>
<organism evidence="1 2">
    <name type="scientific">Streptomyces citrinus</name>
    <dbReference type="NCBI Taxonomy" id="3118173"/>
    <lineage>
        <taxon>Bacteria</taxon>
        <taxon>Bacillati</taxon>
        <taxon>Actinomycetota</taxon>
        <taxon>Actinomycetes</taxon>
        <taxon>Kitasatosporales</taxon>
        <taxon>Streptomycetaceae</taxon>
        <taxon>Streptomyces</taxon>
    </lineage>
</organism>
<protein>
    <submittedName>
        <fullName evidence="1">VOC family protein</fullName>
    </submittedName>
</protein>
<dbReference type="EMBL" id="CP146022">
    <property type="protein sequence ID" value="WWQ68921.1"/>
    <property type="molecule type" value="Genomic_DNA"/>
</dbReference>
<gene>
    <name evidence="1" type="ORF">V2W30_08145</name>
</gene>
<accession>A0ACD5ANZ2</accession>
<keyword evidence="2" id="KW-1185">Reference proteome</keyword>
<sequence length="158" mass="17596">MQKIRPCLWFDGKAEEAVTFYRSLFPDSEVLEVQRWGKEGPGEPGSVLTMTFRLAGTEYMALNGGPQFTFNEAVSFSVDCADQAEVDHLWERLTADGGEPGPCGWLKDRFGLSWQIVPRRLPELLADPDAERASRVMAAMMKMHKIEVAELEEAAASA</sequence>
<evidence type="ECO:0000313" key="1">
    <source>
        <dbReference type="EMBL" id="WWQ68921.1"/>
    </source>
</evidence>
<dbReference type="Proteomes" id="UP001432251">
    <property type="component" value="Chromosome"/>
</dbReference>
<evidence type="ECO:0000313" key="2">
    <source>
        <dbReference type="Proteomes" id="UP001432251"/>
    </source>
</evidence>